<dbReference type="EMBL" id="UINC01078472">
    <property type="protein sequence ID" value="SVC19579.1"/>
    <property type="molecule type" value="Genomic_DNA"/>
</dbReference>
<reference evidence="1" key="1">
    <citation type="submission" date="2018-05" db="EMBL/GenBank/DDBJ databases">
        <authorList>
            <person name="Lanie J.A."/>
            <person name="Ng W.-L."/>
            <person name="Kazmierczak K.M."/>
            <person name="Andrzejewski T.M."/>
            <person name="Davidsen T.M."/>
            <person name="Wayne K.J."/>
            <person name="Tettelin H."/>
            <person name="Glass J.I."/>
            <person name="Rusch D."/>
            <person name="Podicherti R."/>
            <person name="Tsui H.-C.T."/>
            <person name="Winkler M.E."/>
        </authorList>
    </citation>
    <scope>NUCLEOTIDE SEQUENCE</scope>
</reference>
<protein>
    <submittedName>
        <fullName evidence="1">Uncharacterized protein</fullName>
    </submittedName>
</protein>
<gene>
    <name evidence="1" type="ORF">METZ01_LOCUS272433</name>
</gene>
<accession>A0A382K5X9</accession>
<name>A0A382K5X9_9ZZZZ</name>
<organism evidence="1">
    <name type="scientific">marine metagenome</name>
    <dbReference type="NCBI Taxonomy" id="408172"/>
    <lineage>
        <taxon>unclassified sequences</taxon>
        <taxon>metagenomes</taxon>
        <taxon>ecological metagenomes</taxon>
    </lineage>
</organism>
<dbReference type="AlphaFoldDB" id="A0A382K5X9"/>
<proteinExistence type="predicted"/>
<evidence type="ECO:0000313" key="1">
    <source>
        <dbReference type="EMBL" id="SVC19579.1"/>
    </source>
</evidence>
<sequence>MVWGYDEEVGQILAEFGRAFIGWFDPLLQADLAYKNAERLIALTE</sequence>